<protein>
    <submittedName>
        <fullName evidence="2">10627_t:CDS:1</fullName>
    </submittedName>
</protein>
<dbReference type="Gene3D" id="3.90.1570.10">
    <property type="entry name" value="tt1808, chain A"/>
    <property type="match status" value="1"/>
</dbReference>
<dbReference type="InterPro" id="IPR008538">
    <property type="entry name" value="Uma2"/>
</dbReference>
<dbReference type="EMBL" id="CAMKVN010004702">
    <property type="protein sequence ID" value="CAI2187581.1"/>
    <property type="molecule type" value="Genomic_DNA"/>
</dbReference>
<gene>
    <name evidence="2" type="ORF">FWILDA_LOCUS13153</name>
</gene>
<dbReference type="Pfam" id="PF05685">
    <property type="entry name" value="Uma2"/>
    <property type="match status" value="1"/>
</dbReference>
<evidence type="ECO:0000313" key="2">
    <source>
        <dbReference type="EMBL" id="CAI2187581.1"/>
    </source>
</evidence>
<evidence type="ECO:0000259" key="1">
    <source>
        <dbReference type="Pfam" id="PF05685"/>
    </source>
</evidence>
<comment type="caution">
    <text evidence="2">The sequence shown here is derived from an EMBL/GenBank/DDBJ whole genome shotgun (WGS) entry which is preliminary data.</text>
</comment>
<organism evidence="2 3">
    <name type="scientific">Funneliformis geosporum</name>
    <dbReference type="NCBI Taxonomy" id="1117311"/>
    <lineage>
        <taxon>Eukaryota</taxon>
        <taxon>Fungi</taxon>
        <taxon>Fungi incertae sedis</taxon>
        <taxon>Mucoromycota</taxon>
        <taxon>Glomeromycotina</taxon>
        <taxon>Glomeromycetes</taxon>
        <taxon>Glomerales</taxon>
        <taxon>Glomeraceae</taxon>
        <taxon>Funneliformis</taxon>
    </lineage>
</organism>
<sequence length="328" mass="35925">MTSLYNDKVSDYYSSVSSSASLTTAPTTATQSSTAVTTSSHMQSTLLRLSKERLNQVRDILLAFEEENMDANEYMKPIIIKENVSLEAYIKYRETERKLPVSIRLIDGKIIAYEVPLSSHGAVAGEIAFLIRTWSNNQLHNLHEEDLIIGPNSYYTADLTIRPQDLPKAPAGQGSNSEGNAYPTLVVEVGNSETIPSLHDLSTGYFSPRTTIQIYIAIKLFSKRLDGTMAMLALRYLRTNQNNIVPDIVISFGTAPLHHNTIGFLTNTVGVLHANITGGFGFSATACNAPGIPNYQLHIPAVELFNGSPVGIPAGAINGFYLDLWELK</sequence>
<evidence type="ECO:0000313" key="3">
    <source>
        <dbReference type="Proteomes" id="UP001153678"/>
    </source>
</evidence>
<dbReference type="Proteomes" id="UP001153678">
    <property type="component" value="Unassembled WGS sequence"/>
</dbReference>
<dbReference type="AlphaFoldDB" id="A0A9W4T214"/>
<reference evidence="2" key="1">
    <citation type="submission" date="2022-08" db="EMBL/GenBank/DDBJ databases">
        <authorList>
            <person name="Kallberg Y."/>
            <person name="Tangrot J."/>
            <person name="Rosling A."/>
        </authorList>
    </citation>
    <scope>NUCLEOTIDE SEQUENCE</scope>
    <source>
        <strain evidence="2">Wild A</strain>
    </source>
</reference>
<feature type="non-terminal residue" evidence="2">
    <location>
        <position position="328"/>
    </location>
</feature>
<dbReference type="InterPro" id="IPR012296">
    <property type="entry name" value="Nuclease_put_TT1808"/>
</dbReference>
<feature type="domain" description="Putative restriction endonuclease" evidence="1">
    <location>
        <begin position="98"/>
        <end position="195"/>
    </location>
</feature>
<keyword evidence="3" id="KW-1185">Reference proteome</keyword>
<proteinExistence type="predicted"/>
<dbReference type="OrthoDB" id="2307807at2759"/>
<name>A0A9W4T214_9GLOM</name>
<accession>A0A9W4T214</accession>